<dbReference type="Gene3D" id="3.40.1000.30">
    <property type="match status" value="1"/>
</dbReference>
<dbReference type="CDD" id="cd22165">
    <property type="entry name" value="F-box_AtSKIP22-like"/>
    <property type="match status" value="1"/>
</dbReference>
<reference evidence="4" key="2">
    <citation type="submission" date="2025-08" db="UniProtKB">
        <authorList>
            <consortium name="RefSeq"/>
        </authorList>
    </citation>
    <scope>IDENTIFICATION</scope>
    <source>
        <tissue evidence="4">Leaf</tissue>
    </source>
</reference>
<accession>A0ABM1RTK9</accession>
<feature type="domain" description="F-box" evidence="2">
    <location>
        <begin position="143"/>
        <end position="189"/>
    </location>
</feature>
<dbReference type="InterPro" id="IPR036047">
    <property type="entry name" value="F-box-like_dom_sf"/>
</dbReference>
<name>A0ABM1RTK9_CAMSA</name>
<dbReference type="SUPFAM" id="SSF81383">
    <property type="entry name" value="F-box domain"/>
    <property type="match status" value="1"/>
</dbReference>
<dbReference type="Pfam" id="PF12937">
    <property type="entry name" value="F-box-like"/>
    <property type="match status" value="1"/>
</dbReference>
<dbReference type="PANTHER" id="PTHR47602:SF2">
    <property type="entry name" value="F-BOX PROTEIN SKIP22"/>
    <property type="match status" value="1"/>
</dbReference>
<keyword evidence="1" id="KW-1133">Transmembrane helix</keyword>
<keyword evidence="3" id="KW-1185">Reference proteome</keyword>
<dbReference type="RefSeq" id="XP_019102347.1">
    <property type="nucleotide sequence ID" value="XM_019246802.1"/>
</dbReference>
<evidence type="ECO:0000313" key="4">
    <source>
        <dbReference type="RefSeq" id="XP_019102347.1"/>
    </source>
</evidence>
<evidence type="ECO:0000259" key="2">
    <source>
        <dbReference type="PROSITE" id="PS50181"/>
    </source>
</evidence>
<organism evidence="3 4">
    <name type="scientific">Camelina sativa</name>
    <name type="common">False flax</name>
    <name type="synonym">Myagrum sativum</name>
    <dbReference type="NCBI Taxonomy" id="90675"/>
    <lineage>
        <taxon>Eukaryota</taxon>
        <taxon>Viridiplantae</taxon>
        <taxon>Streptophyta</taxon>
        <taxon>Embryophyta</taxon>
        <taxon>Tracheophyta</taxon>
        <taxon>Spermatophyta</taxon>
        <taxon>Magnoliopsida</taxon>
        <taxon>eudicotyledons</taxon>
        <taxon>Gunneridae</taxon>
        <taxon>Pentapetalae</taxon>
        <taxon>rosids</taxon>
        <taxon>malvids</taxon>
        <taxon>Brassicales</taxon>
        <taxon>Brassicaceae</taxon>
        <taxon>Camelineae</taxon>
        <taxon>Camelina</taxon>
    </lineage>
</organism>
<keyword evidence="1" id="KW-0812">Transmembrane</keyword>
<dbReference type="InterPro" id="IPR001810">
    <property type="entry name" value="F-box_dom"/>
</dbReference>
<dbReference type="PROSITE" id="PS50181">
    <property type="entry name" value="FBOX"/>
    <property type="match status" value="1"/>
</dbReference>
<dbReference type="SMART" id="SM00256">
    <property type="entry name" value="FBOX"/>
    <property type="match status" value="1"/>
</dbReference>
<sequence length="192" mass="21825">MEKCGDTSELTTLAMSMSVHALMLESGFVLFNPGSGSEKFSFSKELPSVSLRYTLPELVTSKETNTIEYVTVKFQSLGYMVVVYGILSGTSLHWIVLDKRGFVPMKSDKEGSSRIYHEVSMFWRMVKYGLVIPLLIGLCDKAPPCLMRLPRELKLKILEYLPGESLAKLACLCTEFRYLTSDDDLWKQKWLK</sequence>
<keyword evidence="1" id="KW-0472">Membrane</keyword>
<feature type="transmembrane region" description="Helical" evidence="1">
    <location>
        <begin position="77"/>
        <end position="97"/>
    </location>
</feature>
<evidence type="ECO:0000256" key="1">
    <source>
        <dbReference type="SAM" id="Phobius"/>
    </source>
</evidence>
<dbReference type="GeneID" id="104699116"/>
<evidence type="ECO:0000313" key="3">
    <source>
        <dbReference type="Proteomes" id="UP000694864"/>
    </source>
</evidence>
<dbReference type="PANTHER" id="PTHR47602">
    <property type="entry name" value="F-BOX PROTEIN SKIP22"/>
    <property type="match status" value="1"/>
</dbReference>
<dbReference type="Gene3D" id="1.20.1280.50">
    <property type="match status" value="1"/>
</dbReference>
<proteinExistence type="predicted"/>
<reference evidence="3" key="1">
    <citation type="journal article" date="2014" name="Nat. Commun.">
        <title>The emerging biofuel crop Camelina sativa retains a highly undifferentiated hexaploid genome structure.</title>
        <authorList>
            <person name="Kagale S."/>
            <person name="Koh C."/>
            <person name="Nixon J."/>
            <person name="Bollina V."/>
            <person name="Clarke W.E."/>
            <person name="Tuteja R."/>
            <person name="Spillane C."/>
            <person name="Robinson S.J."/>
            <person name="Links M.G."/>
            <person name="Clarke C."/>
            <person name="Higgins E.E."/>
            <person name="Huebert T."/>
            <person name="Sharpe A.G."/>
            <person name="Parkin I.A."/>
        </authorList>
    </citation>
    <scope>NUCLEOTIDE SEQUENCE [LARGE SCALE GENOMIC DNA]</scope>
    <source>
        <strain evidence="3">cv. DH55</strain>
    </source>
</reference>
<protein>
    <submittedName>
        <fullName evidence="4">F-box protein SKIP22-like</fullName>
    </submittedName>
</protein>
<gene>
    <name evidence="4" type="primary">LOC104699116</name>
</gene>
<dbReference type="Proteomes" id="UP000694864">
    <property type="component" value="Chromosome 6"/>
</dbReference>